<feature type="domain" description="Core-binding (CB)" evidence="6">
    <location>
        <begin position="90"/>
        <end position="170"/>
    </location>
</feature>
<evidence type="ECO:0000256" key="2">
    <source>
        <dbReference type="ARBA" id="ARBA00023125"/>
    </source>
</evidence>
<dbReference type="PROSITE" id="PS51900">
    <property type="entry name" value="CB"/>
    <property type="match status" value="1"/>
</dbReference>
<dbReference type="EMBL" id="CP104377">
    <property type="protein sequence ID" value="UXC20069.1"/>
    <property type="molecule type" value="Genomic_DNA"/>
</dbReference>
<reference evidence="7" key="1">
    <citation type="submission" date="2022-09" db="EMBL/GenBank/DDBJ databases">
        <title>Bacterial diversity in gut of crayfish and pufferfish.</title>
        <authorList>
            <person name="Huang Y."/>
        </authorList>
    </citation>
    <scope>NUCLEOTIDE SEQUENCE</scope>
    <source>
        <strain evidence="7">PR12</strain>
    </source>
</reference>
<dbReference type="InterPro" id="IPR011010">
    <property type="entry name" value="DNA_brk_join_enz"/>
</dbReference>
<sequence length="389" mass="44134">MDKKPATPPGVLIRDLVSGPRIQVSFIWNAQQCRELLPACPVNKASIQYASNLRAEIKRKVADGTFVYADYFPESPKAKKPTRESSLMEEMLQKQLELYEKQVANGKMSPATFRGYAKSITGERMREWHGHKLAEVTPSALRDWISGMDCTSKAIRNMLIPLRSVMEDALNDGLIDANPFDRIALVKLIRQTSRASDYVINPFTHAERVAILAACRLDERPTFQFWFNTGLRPGELQALQWEHIDWDKATARIIQNQVAGVIKAPKTAAGIRDVDLNAEAMEALRVQRSISQLRGSRIWLNPATLNPWATDAQVRKNAWLPIMKRSGIPYRNPYQIRHTYASTLLTAGGNPWYVAQQLGHEDVEMVFRTYGKFIREDFQKPKASLKAVQ</sequence>
<evidence type="ECO:0000313" key="8">
    <source>
        <dbReference type="Proteomes" id="UP001058290"/>
    </source>
</evidence>
<keyword evidence="1" id="KW-0229">DNA integration</keyword>
<dbReference type="PANTHER" id="PTHR30349:SF36">
    <property type="entry name" value="PROPHAGE INTEGRASE INTR-RELATED"/>
    <property type="match status" value="1"/>
</dbReference>
<proteinExistence type="predicted"/>
<evidence type="ECO:0000313" key="7">
    <source>
        <dbReference type="EMBL" id="UXC20069.1"/>
    </source>
</evidence>
<evidence type="ECO:0000256" key="1">
    <source>
        <dbReference type="ARBA" id="ARBA00022908"/>
    </source>
</evidence>
<dbReference type="CDD" id="cd01189">
    <property type="entry name" value="INT_ICEBs1_C_like"/>
    <property type="match status" value="1"/>
</dbReference>
<accession>A0ABY6A5E5</accession>
<dbReference type="Pfam" id="PF12167">
    <property type="entry name" value="Arm-DNA-bind_2"/>
    <property type="match status" value="1"/>
</dbReference>
<dbReference type="InterPro" id="IPR010998">
    <property type="entry name" value="Integrase_recombinase_N"/>
</dbReference>
<dbReference type="RefSeq" id="WP_260719880.1">
    <property type="nucleotide sequence ID" value="NZ_CP104377.1"/>
</dbReference>
<keyword evidence="3" id="KW-0233">DNA recombination</keyword>
<dbReference type="Gene3D" id="1.10.443.10">
    <property type="entry name" value="Intergrase catalytic core"/>
    <property type="match status" value="1"/>
</dbReference>
<keyword evidence="2 4" id="KW-0238">DNA-binding</keyword>
<dbReference type="InterPro" id="IPR022000">
    <property type="entry name" value="Min27-like_integrase_DNA_bind"/>
</dbReference>
<evidence type="ECO:0000256" key="3">
    <source>
        <dbReference type="ARBA" id="ARBA00023172"/>
    </source>
</evidence>
<dbReference type="Proteomes" id="UP001058290">
    <property type="component" value="Chromosome"/>
</dbReference>
<dbReference type="Pfam" id="PF00589">
    <property type="entry name" value="Phage_integrase"/>
    <property type="match status" value="1"/>
</dbReference>
<organism evidence="7 8">
    <name type="scientific">Comamonas squillarum</name>
    <dbReference type="NCBI Taxonomy" id="2977320"/>
    <lineage>
        <taxon>Bacteria</taxon>
        <taxon>Pseudomonadati</taxon>
        <taxon>Pseudomonadota</taxon>
        <taxon>Betaproteobacteria</taxon>
        <taxon>Burkholderiales</taxon>
        <taxon>Comamonadaceae</taxon>
        <taxon>Comamonas</taxon>
    </lineage>
</organism>
<dbReference type="InterPro" id="IPR050090">
    <property type="entry name" value="Tyrosine_recombinase_XerCD"/>
</dbReference>
<dbReference type="Gene3D" id="1.10.150.130">
    <property type="match status" value="1"/>
</dbReference>
<dbReference type="InterPro" id="IPR013762">
    <property type="entry name" value="Integrase-like_cat_sf"/>
</dbReference>
<dbReference type="SUPFAM" id="SSF56349">
    <property type="entry name" value="DNA breaking-rejoining enzymes"/>
    <property type="match status" value="1"/>
</dbReference>
<dbReference type="PROSITE" id="PS51898">
    <property type="entry name" value="TYR_RECOMBINASE"/>
    <property type="match status" value="1"/>
</dbReference>
<evidence type="ECO:0000259" key="5">
    <source>
        <dbReference type="PROSITE" id="PS51898"/>
    </source>
</evidence>
<protein>
    <submittedName>
        <fullName evidence="7">Site-specific integrase</fullName>
    </submittedName>
</protein>
<gene>
    <name evidence="7" type="ORF">N4T19_08155</name>
</gene>
<keyword evidence="8" id="KW-1185">Reference proteome</keyword>
<feature type="domain" description="Tyr recombinase" evidence="5">
    <location>
        <begin position="198"/>
        <end position="383"/>
    </location>
</feature>
<name>A0ABY6A5E5_9BURK</name>
<dbReference type="PANTHER" id="PTHR30349">
    <property type="entry name" value="PHAGE INTEGRASE-RELATED"/>
    <property type="match status" value="1"/>
</dbReference>
<dbReference type="InterPro" id="IPR044068">
    <property type="entry name" value="CB"/>
</dbReference>
<dbReference type="InterPro" id="IPR002104">
    <property type="entry name" value="Integrase_catalytic"/>
</dbReference>
<evidence type="ECO:0000259" key="6">
    <source>
        <dbReference type="PROSITE" id="PS51900"/>
    </source>
</evidence>
<evidence type="ECO:0000256" key="4">
    <source>
        <dbReference type="PROSITE-ProRule" id="PRU01248"/>
    </source>
</evidence>